<feature type="domain" description="Transcriptional regulator-like" evidence="1">
    <location>
        <begin position="5"/>
        <end position="44"/>
    </location>
</feature>
<dbReference type="Pfam" id="PF20109">
    <property type="entry name" value="Trans_reg_dom"/>
    <property type="match status" value="1"/>
</dbReference>
<dbReference type="RefSeq" id="WP_059756783.1">
    <property type="nucleotide sequence ID" value="NZ_LDUG01000033.1"/>
</dbReference>
<accession>A0A106BLL4</accession>
<organism evidence="2 3">
    <name type="scientific">Thiobacillus denitrificans</name>
    <dbReference type="NCBI Taxonomy" id="36861"/>
    <lineage>
        <taxon>Bacteria</taxon>
        <taxon>Pseudomonadati</taxon>
        <taxon>Pseudomonadota</taxon>
        <taxon>Betaproteobacteria</taxon>
        <taxon>Nitrosomonadales</taxon>
        <taxon>Thiobacillaceae</taxon>
        <taxon>Thiobacillus</taxon>
    </lineage>
</organism>
<dbReference type="OrthoDB" id="8654520at2"/>
<keyword evidence="3" id="KW-1185">Reference proteome</keyword>
<gene>
    <name evidence="2" type="ORF">ABW22_11830</name>
</gene>
<comment type="caution">
    <text evidence="2">The sequence shown here is derived from an EMBL/GenBank/DDBJ whole genome shotgun (WGS) entry which is preliminary data.</text>
</comment>
<sequence length="229" mass="26211">MRDQQDAHARCAALTRDQWAWEFLRRNPDYQTDYRRFIALWRALEADYGMPPNRDFQRWKRDPRAYGPLPGEAPLAAPSGDLCVGDDDRVLLECWMGAKWGFYKFPLDPARTAPPGSDELAWRPPQPAALVDEAFRLDIRFDLSLPLPPQLEAAKFHLVSRAAELRRSGLAAPMTVANQRERWTMMLQLLDTGKACSEEETALLHEARAMTRCGYREILRLVEPGADTK</sequence>
<dbReference type="EMBL" id="LDUG01000033">
    <property type="protein sequence ID" value="KVW94719.1"/>
    <property type="molecule type" value="Genomic_DNA"/>
</dbReference>
<dbReference type="AlphaFoldDB" id="A0A106BLL4"/>
<evidence type="ECO:0000259" key="1">
    <source>
        <dbReference type="Pfam" id="PF20109"/>
    </source>
</evidence>
<name>A0A106BLL4_THIDE</name>
<reference evidence="2 3" key="1">
    <citation type="journal article" date="2015" name="Appl. Environ. Microbiol.">
        <title>Aerobic and Anaerobic Thiosulfate Oxidation by a Cold-Adapted, Subglacial Chemoautotroph.</title>
        <authorList>
            <person name="Harrold Z.R."/>
            <person name="Skidmore M.L."/>
            <person name="Hamilton T.L."/>
            <person name="Desch L."/>
            <person name="Amada K."/>
            <person name="van Gelder W."/>
            <person name="Glover K."/>
            <person name="Roden E.E."/>
            <person name="Boyd E.S."/>
        </authorList>
    </citation>
    <scope>NUCLEOTIDE SEQUENCE [LARGE SCALE GENOMIC DNA]</scope>
    <source>
        <strain evidence="2 3">RG</strain>
    </source>
</reference>
<dbReference type="Proteomes" id="UP000064243">
    <property type="component" value="Unassembled WGS sequence"/>
</dbReference>
<evidence type="ECO:0000313" key="3">
    <source>
        <dbReference type="Proteomes" id="UP000064243"/>
    </source>
</evidence>
<protein>
    <recommendedName>
        <fullName evidence="1">Transcriptional regulator-like domain-containing protein</fullName>
    </recommendedName>
</protein>
<proteinExistence type="predicted"/>
<dbReference type="PATRIC" id="fig|36861.3.peg.2146"/>
<evidence type="ECO:0000313" key="2">
    <source>
        <dbReference type="EMBL" id="KVW94719.1"/>
    </source>
</evidence>
<dbReference type="InterPro" id="IPR045465">
    <property type="entry name" value="Trans_reg_dom"/>
</dbReference>